<dbReference type="STRING" id="10228.B3S4Y8"/>
<dbReference type="InParanoid" id="B3S4Y8"/>
<dbReference type="InterPro" id="IPR051099">
    <property type="entry name" value="AGR/TXD"/>
</dbReference>
<dbReference type="OrthoDB" id="262308at2759"/>
<dbReference type="Proteomes" id="UP000009022">
    <property type="component" value="Unassembled WGS sequence"/>
</dbReference>
<organism evidence="2 3">
    <name type="scientific">Trichoplax adhaerens</name>
    <name type="common">Trichoplax reptans</name>
    <dbReference type="NCBI Taxonomy" id="10228"/>
    <lineage>
        <taxon>Eukaryota</taxon>
        <taxon>Metazoa</taxon>
        <taxon>Placozoa</taxon>
        <taxon>Uniplacotomia</taxon>
        <taxon>Trichoplacea</taxon>
        <taxon>Trichoplacidae</taxon>
        <taxon>Trichoplax</taxon>
    </lineage>
</organism>
<dbReference type="GeneID" id="6756662"/>
<dbReference type="FunCoup" id="B3S4Y8">
    <property type="interactions" value="1273"/>
</dbReference>
<dbReference type="InterPro" id="IPR017937">
    <property type="entry name" value="Thioredoxin_CS"/>
</dbReference>
<dbReference type="Gene3D" id="3.40.30.10">
    <property type="entry name" value="Glutaredoxin"/>
    <property type="match status" value="1"/>
</dbReference>
<dbReference type="HOGENOM" id="CLU_088048_2_1_1"/>
<dbReference type="KEGG" id="tad:TRIADDRAFT_59397"/>
<evidence type="ECO:0000313" key="3">
    <source>
        <dbReference type="Proteomes" id="UP000009022"/>
    </source>
</evidence>
<dbReference type="AlphaFoldDB" id="B3S4Y8"/>
<dbReference type="eggNOG" id="ENOG502RXP1">
    <property type="taxonomic scope" value="Eukaryota"/>
</dbReference>
<reference evidence="2 3" key="1">
    <citation type="journal article" date="2008" name="Nature">
        <title>The Trichoplax genome and the nature of placozoans.</title>
        <authorList>
            <person name="Srivastava M."/>
            <person name="Begovic E."/>
            <person name="Chapman J."/>
            <person name="Putnam N.H."/>
            <person name="Hellsten U."/>
            <person name="Kawashima T."/>
            <person name="Kuo A."/>
            <person name="Mitros T."/>
            <person name="Salamov A."/>
            <person name="Carpenter M.L."/>
            <person name="Signorovitch A.Y."/>
            <person name="Moreno M.A."/>
            <person name="Kamm K."/>
            <person name="Grimwood J."/>
            <person name="Schmutz J."/>
            <person name="Shapiro H."/>
            <person name="Grigoriev I.V."/>
            <person name="Buss L.W."/>
            <person name="Schierwater B."/>
            <person name="Dellaporta S.L."/>
            <person name="Rokhsar D.S."/>
        </authorList>
    </citation>
    <scope>NUCLEOTIDE SEQUENCE [LARGE SCALE GENOMIC DNA]</scope>
    <source>
        <strain evidence="2 3">Grell-BS-1999</strain>
    </source>
</reference>
<dbReference type="PANTHER" id="PTHR15337:SF11">
    <property type="entry name" value="THIOREDOXIN DOMAIN-CONTAINING PROTEIN"/>
    <property type="match status" value="1"/>
</dbReference>
<evidence type="ECO:0008006" key="4">
    <source>
        <dbReference type="Google" id="ProtNLM"/>
    </source>
</evidence>
<dbReference type="PhylomeDB" id="B3S4Y8"/>
<dbReference type="PROSITE" id="PS00194">
    <property type="entry name" value="THIOREDOXIN_1"/>
    <property type="match status" value="1"/>
</dbReference>
<dbReference type="EMBL" id="DS985250">
    <property type="protein sequence ID" value="EDV22171.1"/>
    <property type="molecule type" value="Genomic_DNA"/>
</dbReference>
<name>B3S4Y8_TRIAD</name>
<accession>B3S4Y8</accession>
<dbReference type="PANTHER" id="PTHR15337">
    <property type="entry name" value="ANTERIOR GRADIENT PROTEIN-RELATED"/>
    <property type="match status" value="1"/>
</dbReference>
<protein>
    <recommendedName>
        <fullName evidence="4">Thioredoxin domain-containing protein 12</fullName>
    </recommendedName>
</protein>
<dbReference type="InterPro" id="IPR036249">
    <property type="entry name" value="Thioredoxin-like_sf"/>
</dbReference>
<dbReference type="Pfam" id="PF13899">
    <property type="entry name" value="Thioredoxin_7"/>
    <property type="match status" value="1"/>
</dbReference>
<sequence length="107" mass="12081">MTSVKVTACRNKPLMLIIHKSWCGACAALKPKFASANEISELSNHFVMVNSEDDDETEDKAYAPDGVYYPRILFLNSDGEVLENIFNEGGNPEYKYYYSEPSMSKQI</sequence>
<dbReference type="OMA" id="YYPRILF"/>
<keyword evidence="1" id="KW-0732">Signal</keyword>
<dbReference type="GO" id="GO:0005783">
    <property type="term" value="C:endoplasmic reticulum"/>
    <property type="evidence" value="ECO:0000318"/>
    <property type="project" value="GO_Central"/>
</dbReference>
<proteinExistence type="predicted"/>
<evidence type="ECO:0000256" key="1">
    <source>
        <dbReference type="ARBA" id="ARBA00022729"/>
    </source>
</evidence>
<dbReference type="RefSeq" id="XP_002115326.1">
    <property type="nucleotide sequence ID" value="XM_002115290.1"/>
</dbReference>
<dbReference type="SUPFAM" id="SSF52833">
    <property type="entry name" value="Thioredoxin-like"/>
    <property type="match status" value="1"/>
</dbReference>
<gene>
    <name evidence="2" type="ORF">TRIADDRAFT_59397</name>
</gene>
<evidence type="ECO:0000313" key="2">
    <source>
        <dbReference type="EMBL" id="EDV22171.1"/>
    </source>
</evidence>
<dbReference type="CTD" id="6756662"/>
<keyword evidence="3" id="KW-1185">Reference proteome</keyword>